<protein>
    <submittedName>
        <fullName evidence="1">DUF3891 family protein</fullName>
    </submittedName>
</protein>
<organism evidence="1 2">
    <name type="scientific">Dyadobacter psychrotolerans</name>
    <dbReference type="NCBI Taxonomy" id="2541721"/>
    <lineage>
        <taxon>Bacteria</taxon>
        <taxon>Pseudomonadati</taxon>
        <taxon>Bacteroidota</taxon>
        <taxon>Cytophagia</taxon>
        <taxon>Cytophagales</taxon>
        <taxon>Spirosomataceae</taxon>
        <taxon>Dyadobacter</taxon>
    </lineage>
</organism>
<dbReference type="Pfam" id="PF13030">
    <property type="entry name" value="DUF3891"/>
    <property type="match status" value="1"/>
</dbReference>
<evidence type="ECO:0000313" key="2">
    <source>
        <dbReference type="Proteomes" id="UP000294850"/>
    </source>
</evidence>
<accession>A0A4V2Z471</accession>
<reference evidence="1 2" key="1">
    <citation type="submission" date="2019-03" db="EMBL/GenBank/DDBJ databases">
        <title>Dyadobacter AR-3-6 sp. nov., isolated from arctic soil.</title>
        <authorList>
            <person name="Chaudhary D.K."/>
        </authorList>
    </citation>
    <scope>NUCLEOTIDE SEQUENCE [LARGE SCALE GENOMIC DNA]</scope>
    <source>
        <strain evidence="1 2">AR-3-6</strain>
    </source>
</reference>
<sequence>MEIYWFDASHFKPNKMIVVYQENGWQIISQRAHGLLAGEICSHWKNENHPERWLETIIATAEHDDAYNEFDEDNVLLNENGGPVNFKMRNFEKEKCDKLISHALTKSRYITLLVARHIRFLYENEQDSVVKKYCAALQKKETGWMKEIALKAKDLTAAYSILEWCDALSLLICQGLIQPENRSIEISSGPDNKHYKLHSPERYVLNVNPWPFERDQFSVSYESRTISQLTFQNIGQFRNALMEATVDFHKFNFVKHNLAK</sequence>
<dbReference type="OrthoDB" id="872894at2"/>
<proteinExistence type="predicted"/>
<dbReference type="AlphaFoldDB" id="A0A4V2Z471"/>
<name>A0A4V2Z471_9BACT</name>
<gene>
    <name evidence="1" type="ORF">E0F88_13285</name>
</gene>
<dbReference type="EMBL" id="SMFL01000004">
    <property type="protein sequence ID" value="TDE15478.1"/>
    <property type="molecule type" value="Genomic_DNA"/>
</dbReference>
<dbReference type="InterPro" id="IPR024992">
    <property type="entry name" value="DUF3891"/>
</dbReference>
<evidence type="ECO:0000313" key="1">
    <source>
        <dbReference type="EMBL" id="TDE15478.1"/>
    </source>
</evidence>
<comment type="caution">
    <text evidence="1">The sequence shown here is derived from an EMBL/GenBank/DDBJ whole genome shotgun (WGS) entry which is preliminary data.</text>
</comment>
<dbReference type="Proteomes" id="UP000294850">
    <property type="component" value="Unassembled WGS sequence"/>
</dbReference>
<keyword evidence="2" id="KW-1185">Reference proteome</keyword>